<protein>
    <submittedName>
        <fullName evidence="2">Uncharacterized protein</fullName>
    </submittedName>
</protein>
<evidence type="ECO:0000313" key="1">
    <source>
        <dbReference type="Proteomes" id="UP000887581"/>
    </source>
</evidence>
<accession>A0A915Q7Y2</accession>
<dbReference type="AlphaFoldDB" id="A0A915Q7Y2"/>
<reference evidence="2" key="1">
    <citation type="submission" date="2022-11" db="UniProtKB">
        <authorList>
            <consortium name="WormBaseParasite"/>
        </authorList>
    </citation>
    <scope>IDENTIFICATION</scope>
</reference>
<proteinExistence type="predicted"/>
<keyword evidence="1" id="KW-1185">Reference proteome</keyword>
<organism evidence="1 2">
    <name type="scientific">Setaria digitata</name>
    <dbReference type="NCBI Taxonomy" id="48799"/>
    <lineage>
        <taxon>Eukaryota</taxon>
        <taxon>Metazoa</taxon>
        <taxon>Ecdysozoa</taxon>
        <taxon>Nematoda</taxon>
        <taxon>Chromadorea</taxon>
        <taxon>Rhabditida</taxon>
        <taxon>Spirurina</taxon>
        <taxon>Spiruromorpha</taxon>
        <taxon>Filarioidea</taxon>
        <taxon>Setariidae</taxon>
        <taxon>Setaria</taxon>
    </lineage>
</organism>
<dbReference type="Proteomes" id="UP000887581">
    <property type="component" value="Unplaced"/>
</dbReference>
<evidence type="ECO:0000313" key="2">
    <source>
        <dbReference type="WBParaSite" id="sdigi.contig89.g4063.t1"/>
    </source>
</evidence>
<sequence length="213" mass="24327">MGMKHTDNHFSRPLLLPRKRRYLAEVISGSEGRGRNRSDARTWLLMIRQRTGVRYGCCDRRHRELFVRSSSRKDNLICGKCYTTVESESRMEAVTCCCHCIEANVQEEVKAGLLPSSLLTEEPESLHLTSLLTQSFYIPDDDVESPSASGLFFDLFLTLHTVDQVEAVKLSVDTELTQPFPTKLPLMSNKKTADGWIQRKKDPKCPWFTNPCQ</sequence>
<dbReference type="WBParaSite" id="sdigi.contig89.g4063.t1">
    <property type="protein sequence ID" value="sdigi.contig89.g4063.t1"/>
    <property type="gene ID" value="sdigi.contig89.g4063"/>
</dbReference>
<name>A0A915Q7Y2_9BILA</name>